<keyword evidence="14" id="KW-1185">Reference proteome</keyword>
<keyword evidence="2" id="KW-1003">Cell membrane</keyword>
<evidence type="ECO:0000256" key="7">
    <source>
        <dbReference type="ARBA" id="ARBA00023224"/>
    </source>
</evidence>
<sequence>MRSIQSIFVILMIAILVVTAGTLTTIHYIKTEIVLVDGIEQHLTDTTREAAGNVDSWLQLRMSELEGLANSPVLRSGDEKAINTYLLQENKRLPIYSAFWVSDPDGNWYSPVGSSGSIQERAYYKQVLTTKKTVISEPLIGKADGKMAVVVAVPVVKDGQLVAILGGNVKMDELMQLISSIKIGQSGFATLYQFDGTVLVDRDSKKNLQYNPLQEADSPLSGVVKKLQNAQSGIEEIVENGEAEYVSYAPLKNVNWAITATAFVHEFKNPLITIRLWSIISAIILVVLAALAVLFFTRRLIKPLKQLQVAAEKLSNGDCTTVIDIQEKNEIGKLAESFKIMMQNIQGLVGHIKQSALQVASSSEQLTSSVGQSAEAANQVTLVIAEVAKGADIQVKAVDTATLIVEKMSGNIQQAIDGAASVVHVTSKTSQAAETGNKALQSASDQMKNIEIAIEKVAEVVGKLGERSKEIGQIVSAISGIAGQTNLLALNAAIEAARAGDQGRGFAVVAEEVRKLAEQSEGSAKKIATLIGEIQSDTECAVISMDAGTHEVICGTEVVTSAGLTFKEIAELVKQAESEAHGISAVIGQVSVDSKNLVSDIESINHISGETSGQTQTVLASTEEQSAGMQEIASSSQALDQMAEELQHAVSKFKI</sequence>
<dbReference type="Pfam" id="PF00672">
    <property type="entry name" value="HAMP"/>
    <property type="match status" value="1"/>
</dbReference>
<dbReference type="GO" id="GO:0005886">
    <property type="term" value="C:plasma membrane"/>
    <property type="evidence" value="ECO:0007669"/>
    <property type="project" value="UniProtKB-SubCell"/>
</dbReference>
<feature type="transmembrane region" description="Helical" evidence="10">
    <location>
        <begin position="276"/>
        <end position="296"/>
    </location>
</feature>
<dbReference type="Gene3D" id="3.30.450.20">
    <property type="entry name" value="PAS domain"/>
    <property type="match status" value="2"/>
</dbReference>
<dbReference type="GO" id="GO:0006935">
    <property type="term" value="P:chemotaxis"/>
    <property type="evidence" value="ECO:0007669"/>
    <property type="project" value="UniProtKB-KW"/>
</dbReference>
<evidence type="ECO:0000256" key="8">
    <source>
        <dbReference type="ARBA" id="ARBA00029447"/>
    </source>
</evidence>
<dbReference type="Proteomes" id="UP000199662">
    <property type="component" value="Unassembled WGS sequence"/>
</dbReference>
<comment type="similarity">
    <text evidence="8">Belongs to the methyl-accepting chemotaxis (MCP) protein family.</text>
</comment>
<evidence type="ECO:0000259" key="11">
    <source>
        <dbReference type="PROSITE" id="PS50111"/>
    </source>
</evidence>
<keyword evidence="4 10" id="KW-0812">Transmembrane</keyword>
<dbReference type="InterPro" id="IPR004089">
    <property type="entry name" value="MCPsignal_dom"/>
</dbReference>
<keyword evidence="3" id="KW-0145">Chemotaxis</keyword>
<gene>
    <name evidence="13" type="ORF">SAMN05660742_102266</name>
</gene>
<dbReference type="CDD" id="cd12912">
    <property type="entry name" value="PDC2_MCP_like"/>
    <property type="match status" value="1"/>
</dbReference>
<evidence type="ECO:0000313" key="13">
    <source>
        <dbReference type="EMBL" id="SEJ01187.1"/>
    </source>
</evidence>
<evidence type="ECO:0000256" key="4">
    <source>
        <dbReference type="ARBA" id="ARBA00022692"/>
    </source>
</evidence>
<dbReference type="SUPFAM" id="SSF58104">
    <property type="entry name" value="Methyl-accepting chemotaxis protein (MCP) signaling domain"/>
    <property type="match status" value="1"/>
</dbReference>
<dbReference type="InterPro" id="IPR003660">
    <property type="entry name" value="HAMP_dom"/>
</dbReference>
<dbReference type="STRING" id="84035.SAMN05660742_102266"/>
<dbReference type="RefSeq" id="WP_091829163.1">
    <property type="nucleotide sequence ID" value="NZ_FNZK01000002.1"/>
</dbReference>
<dbReference type="CDD" id="cd06225">
    <property type="entry name" value="HAMP"/>
    <property type="match status" value="1"/>
</dbReference>
<dbReference type="PROSITE" id="PS50885">
    <property type="entry name" value="HAMP"/>
    <property type="match status" value="1"/>
</dbReference>
<accession>A0A1H6VHG7</accession>
<evidence type="ECO:0000313" key="14">
    <source>
        <dbReference type="Proteomes" id="UP000199662"/>
    </source>
</evidence>
<keyword evidence="7 9" id="KW-0807">Transducer</keyword>
<dbReference type="Gene3D" id="1.10.287.950">
    <property type="entry name" value="Methyl-accepting chemotaxis protein"/>
    <property type="match status" value="1"/>
</dbReference>
<dbReference type="InterPro" id="IPR033479">
    <property type="entry name" value="dCache_1"/>
</dbReference>
<dbReference type="AlphaFoldDB" id="A0A1H6VHG7"/>
<evidence type="ECO:0000256" key="6">
    <source>
        <dbReference type="ARBA" id="ARBA00023136"/>
    </source>
</evidence>
<evidence type="ECO:0000256" key="1">
    <source>
        <dbReference type="ARBA" id="ARBA00004651"/>
    </source>
</evidence>
<dbReference type="Pfam" id="PF00015">
    <property type="entry name" value="MCPsignal"/>
    <property type="match status" value="1"/>
</dbReference>
<keyword evidence="5 10" id="KW-1133">Transmembrane helix</keyword>
<dbReference type="Pfam" id="PF02743">
    <property type="entry name" value="dCache_1"/>
    <property type="match status" value="1"/>
</dbReference>
<dbReference type="EMBL" id="FNZK01000002">
    <property type="protein sequence ID" value="SEJ01187.1"/>
    <property type="molecule type" value="Genomic_DNA"/>
</dbReference>
<proteinExistence type="inferred from homology"/>
<reference evidence="13 14" key="1">
    <citation type="submission" date="2016-10" db="EMBL/GenBank/DDBJ databases">
        <authorList>
            <person name="de Groot N.N."/>
        </authorList>
    </citation>
    <scope>NUCLEOTIDE SEQUENCE [LARGE SCALE GENOMIC DNA]</scope>
    <source>
        <strain evidence="13 14">DSM 2179</strain>
    </source>
</reference>
<evidence type="ECO:0000256" key="9">
    <source>
        <dbReference type="PROSITE-ProRule" id="PRU00284"/>
    </source>
</evidence>
<dbReference type="CDD" id="cd11386">
    <property type="entry name" value="MCP_signal"/>
    <property type="match status" value="1"/>
</dbReference>
<dbReference type="PROSITE" id="PS50111">
    <property type="entry name" value="CHEMOTAXIS_TRANSDUC_2"/>
    <property type="match status" value="1"/>
</dbReference>
<feature type="domain" description="Methyl-accepting transducer" evidence="11">
    <location>
        <begin position="369"/>
        <end position="605"/>
    </location>
</feature>
<keyword evidence="6 10" id="KW-0472">Membrane</keyword>
<dbReference type="InterPro" id="IPR029151">
    <property type="entry name" value="Sensor-like_sf"/>
</dbReference>
<dbReference type="SUPFAM" id="SSF103190">
    <property type="entry name" value="Sensory domain-like"/>
    <property type="match status" value="1"/>
</dbReference>
<name>A0A1H6VHG7_9FIRM</name>
<evidence type="ECO:0000256" key="3">
    <source>
        <dbReference type="ARBA" id="ARBA00022500"/>
    </source>
</evidence>
<dbReference type="SMART" id="SM00283">
    <property type="entry name" value="MA"/>
    <property type="match status" value="1"/>
</dbReference>
<dbReference type="PANTHER" id="PTHR32089">
    <property type="entry name" value="METHYL-ACCEPTING CHEMOTAXIS PROTEIN MCPB"/>
    <property type="match status" value="1"/>
</dbReference>
<dbReference type="GO" id="GO:0007165">
    <property type="term" value="P:signal transduction"/>
    <property type="evidence" value="ECO:0007669"/>
    <property type="project" value="UniProtKB-KW"/>
</dbReference>
<dbReference type="PANTHER" id="PTHR32089:SF112">
    <property type="entry name" value="LYSOZYME-LIKE PROTEIN-RELATED"/>
    <property type="match status" value="1"/>
</dbReference>
<evidence type="ECO:0000256" key="5">
    <source>
        <dbReference type="ARBA" id="ARBA00022989"/>
    </source>
</evidence>
<evidence type="ECO:0000256" key="10">
    <source>
        <dbReference type="SAM" id="Phobius"/>
    </source>
</evidence>
<feature type="transmembrane region" description="Helical" evidence="10">
    <location>
        <begin position="7"/>
        <end position="29"/>
    </location>
</feature>
<organism evidence="13 14">
    <name type="scientific">Propionispira arboris</name>
    <dbReference type="NCBI Taxonomy" id="84035"/>
    <lineage>
        <taxon>Bacteria</taxon>
        <taxon>Bacillati</taxon>
        <taxon>Bacillota</taxon>
        <taxon>Negativicutes</taxon>
        <taxon>Selenomonadales</taxon>
        <taxon>Selenomonadaceae</taxon>
        <taxon>Propionispira</taxon>
    </lineage>
</organism>
<protein>
    <submittedName>
        <fullName evidence="13">Methyl-accepting chemotaxis protein</fullName>
    </submittedName>
</protein>
<evidence type="ECO:0000256" key="2">
    <source>
        <dbReference type="ARBA" id="ARBA00022475"/>
    </source>
</evidence>
<dbReference type="SMART" id="SM00304">
    <property type="entry name" value="HAMP"/>
    <property type="match status" value="1"/>
</dbReference>
<comment type="subcellular location">
    <subcellularLocation>
        <location evidence="1">Cell membrane</location>
        <topology evidence="1">Multi-pass membrane protein</topology>
    </subcellularLocation>
</comment>
<dbReference type="Gene3D" id="6.10.340.10">
    <property type="match status" value="1"/>
</dbReference>
<dbReference type="CDD" id="cd18773">
    <property type="entry name" value="PDC1_HK_sensor"/>
    <property type="match status" value="1"/>
</dbReference>
<evidence type="ECO:0000259" key="12">
    <source>
        <dbReference type="PROSITE" id="PS50885"/>
    </source>
</evidence>
<feature type="domain" description="HAMP" evidence="12">
    <location>
        <begin position="298"/>
        <end position="350"/>
    </location>
</feature>